<dbReference type="InterPro" id="IPR050173">
    <property type="entry name" value="ABC_transporter_C-like"/>
</dbReference>
<dbReference type="InterPro" id="IPR017871">
    <property type="entry name" value="ABC_transporter-like_CS"/>
</dbReference>
<dbReference type="Proteomes" id="UP000483820">
    <property type="component" value="Chromosome I"/>
</dbReference>
<evidence type="ECO:0000259" key="11">
    <source>
        <dbReference type="PROSITE" id="PS50893"/>
    </source>
</evidence>
<dbReference type="Pfam" id="PF00005">
    <property type="entry name" value="ABC_tran"/>
    <property type="match status" value="2"/>
</dbReference>
<dbReference type="PROSITE" id="PS00211">
    <property type="entry name" value="ABC_TRANSPORTER_1"/>
    <property type="match status" value="2"/>
</dbReference>
<dbReference type="InterPro" id="IPR036640">
    <property type="entry name" value="ABC1_TM_sf"/>
</dbReference>
<dbReference type="GO" id="GO:0005524">
    <property type="term" value="F:ATP binding"/>
    <property type="evidence" value="ECO:0007669"/>
    <property type="project" value="UniProtKB-KW"/>
</dbReference>
<evidence type="ECO:0000256" key="8">
    <source>
        <dbReference type="ARBA" id="ARBA00022989"/>
    </source>
</evidence>
<dbReference type="FunFam" id="1.20.1560.10:FF:000013">
    <property type="entry name" value="ABC transporter C family member 2"/>
    <property type="match status" value="1"/>
</dbReference>
<dbReference type="CDD" id="cd03244">
    <property type="entry name" value="ABCC_MRP_domain2"/>
    <property type="match status" value="1"/>
</dbReference>
<feature type="transmembrane region" description="Helical" evidence="10">
    <location>
        <begin position="235"/>
        <end position="255"/>
    </location>
</feature>
<evidence type="ECO:0000256" key="2">
    <source>
        <dbReference type="ARBA" id="ARBA00009726"/>
    </source>
</evidence>
<evidence type="ECO:0000256" key="1">
    <source>
        <dbReference type="ARBA" id="ARBA00004127"/>
    </source>
</evidence>
<dbReference type="AlphaFoldDB" id="A0A6A5HTR9"/>
<comment type="similarity">
    <text evidence="2">Belongs to the ABC transporter superfamily. ABCC family. Conjugate transporter (TC 3.A.1.208) subfamily.</text>
</comment>
<dbReference type="PANTHER" id="PTHR24223:SF398">
    <property type="entry name" value="MULTIDRUG RESISTANCE-ASSOCIATED PROTEIN 1"/>
    <property type="match status" value="1"/>
</dbReference>
<dbReference type="SUPFAM" id="SSF52540">
    <property type="entry name" value="P-loop containing nucleoside triphosphate hydrolases"/>
    <property type="match status" value="2"/>
</dbReference>
<dbReference type="GO" id="GO:0012505">
    <property type="term" value="C:endomembrane system"/>
    <property type="evidence" value="ECO:0007669"/>
    <property type="project" value="UniProtKB-SubCell"/>
</dbReference>
<dbReference type="Gene3D" id="3.40.50.300">
    <property type="entry name" value="P-loop containing nucleotide triphosphate hydrolases"/>
    <property type="match status" value="2"/>
</dbReference>
<keyword evidence="8 10" id="KW-1133">Transmembrane helix</keyword>
<dbReference type="GO" id="GO:0016020">
    <property type="term" value="C:membrane"/>
    <property type="evidence" value="ECO:0007669"/>
    <property type="project" value="InterPro"/>
</dbReference>
<keyword evidence="3" id="KW-0813">Transport</keyword>
<feature type="domain" description="ABC transmembrane type-1" evidence="12">
    <location>
        <begin position="1"/>
        <end position="262"/>
    </location>
</feature>
<evidence type="ECO:0000256" key="9">
    <source>
        <dbReference type="ARBA" id="ARBA00023136"/>
    </source>
</evidence>
<feature type="domain" description="ABC transmembrane type-1" evidence="12">
    <location>
        <begin position="630"/>
        <end position="872"/>
    </location>
</feature>
<dbReference type="Gene3D" id="1.20.1560.10">
    <property type="entry name" value="ABC transporter type 1, transmembrane domain"/>
    <property type="match status" value="2"/>
</dbReference>
<keyword evidence="9 10" id="KW-0472">Membrane</keyword>
<dbReference type="InterPro" id="IPR003439">
    <property type="entry name" value="ABC_transporter-like_ATP-bd"/>
</dbReference>
<feature type="transmembrane region" description="Helical" evidence="10">
    <location>
        <begin position="16"/>
        <end position="34"/>
    </location>
</feature>
<dbReference type="GO" id="GO:0140359">
    <property type="term" value="F:ABC-type transporter activity"/>
    <property type="evidence" value="ECO:0007669"/>
    <property type="project" value="InterPro"/>
</dbReference>
<dbReference type="GeneID" id="9826835"/>
<dbReference type="FunFam" id="3.40.50.300:FF:000997">
    <property type="entry name" value="Multidrug resistance-associated protein 1"/>
    <property type="match status" value="1"/>
</dbReference>
<dbReference type="CTD" id="9826835"/>
<dbReference type="KEGG" id="crq:GCK72_001544"/>
<comment type="caution">
    <text evidence="13">The sequence shown here is derived from an EMBL/GenBank/DDBJ whole genome shotgun (WGS) entry which is preliminary data.</text>
</comment>
<dbReference type="FunFam" id="3.40.50.300:FF:000074">
    <property type="entry name" value="Multidrug resistance-associated protein 5 isoform 1"/>
    <property type="match status" value="1"/>
</dbReference>
<dbReference type="GO" id="GO:0016887">
    <property type="term" value="F:ATP hydrolysis activity"/>
    <property type="evidence" value="ECO:0007669"/>
    <property type="project" value="InterPro"/>
</dbReference>
<evidence type="ECO:0000256" key="7">
    <source>
        <dbReference type="ARBA" id="ARBA00022840"/>
    </source>
</evidence>
<evidence type="ECO:0000313" key="14">
    <source>
        <dbReference type="Proteomes" id="UP000483820"/>
    </source>
</evidence>
<dbReference type="PROSITE" id="PS50929">
    <property type="entry name" value="ABC_TM1F"/>
    <property type="match status" value="2"/>
</dbReference>
<evidence type="ECO:0000259" key="12">
    <source>
        <dbReference type="PROSITE" id="PS50929"/>
    </source>
</evidence>
<feature type="transmembrane region" description="Helical" evidence="10">
    <location>
        <begin position="630"/>
        <end position="652"/>
    </location>
</feature>
<dbReference type="SMART" id="SM00382">
    <property type="entry name" value="AAA"/>
    <property type="match status" value="2"/>
</dbReference>
<keyword evidence="5" id="KW-0677">Repeat</keyword>
<feature type="transmembrane region" description="Helical" evidence="10">
    <location>
        <begin position="104"/>
        <end position="127"/>
    </location>
</feature>
<dbReference type="Pfam" id="PF00664">
    <property type="entry name" value="ABC_membrane"/>
    <property type="match status" value="2"/>
</dbReference>
<dbReference type="EMBL" id="WUAV01000001">
    <property type="protein sequence ID" value="KAF1769727.1"/>
    <property type="molecule type" value="Genomic_DNA"/>
</dbReference>
<gene>
    <name evidence="13" type="ORF">GCK72_001544</name>
</gene>
<evidence type="ECO:0000313" key="13">
    <source>
        <dbReference type="EMBL" id="KAF1769727.1"/>
    </source>
</evidence>
<sequence>MLIQFMENPDEPTWKGYIIAFLMFITSNIATIFVHQSWDVVYRLQINVRSCLTNAIYSKALKLSNEARKEFGCGEIMNLVNGDVPKVEGIALNSMKFWAEPMQIIVSIYIIWNLLGISAFSGLLVLLASIQMNKFISEHSRKVTSELVKNQGEQTRMESEVLNGIKVLKMYSWEKSMENMILNIREKGLALFKKKEFVYCCSYFFWDASSLLASAVTFTTFVFLDPENNKLTPELSFVILSLFAIIRIPVVRVGYMYGQAIEFSVVNNRLKTFFAAEEVDPIEENCKEKDFAISIKNGEFSWISDESPTLRDITFNINRGQLVAIVGTVGSGKSSLLHAILRDMKRKSGVVEVNGSIAYVPQQSWIQNLSLKDNILFGDPMNSNNYEKAIRNCALVEDLKSLPAGDRTEIGEKGINLSGGQKQRVSLARAVYHNADIVLMDDPLSAVDSHVGKHIWNNVISSETGCLSSKTRILVTHGLTYLKYCDQVIVLNNGSISEMGTYQELLENDGTFSKILDEYLVDENDEVIGEASGTSDRVDKNLELNMSQKRDEEFYENRENDESYHLIEKETIESGSVNSSFYLDFLQSIGFFTFTTFLIACVARSSVEVWANKYLAEMSEEDETDTKIKLLGYTSLCFGKSIAMAVAGIIWIQGTVEFGRVLYAMLLGNILRSPMSFFDVTPIGRLLNLLGKDMESAERLLPSEIQEVIKQSIVLISKVSVIIWTVPSSGFLIGVLTIGYFYVMRYFISTSRQLKRLESALRSPIISNFQESIQGASSIRAFNSVNRFILQSQKIVDDHLRAYFLMVTANRWLAVRLESIGNLIVLFTAGAAVYFRDSYEMSSGIVALSVTYALSVTHSLQWNVRAMGELESLTVSIERIKNYMNIRNEGMQSKNLSISESWPEKGEIQIKNLSIRYRQGLDLVLHGVSAHIKSGEKIGIVGRTGAGKSSLTLALFRIVEADEGSIEVDGIDISVLNLDDLRSRLTIVPQDPVCFSGSLRMNLDPFSTFSNAQIWEALRNAHLAHFVEILPGGLDFPISEGGENVSVGQRQLMCLARALLRKTKILVLDEAAAAVDVGTDSLIQRTIQEQFKDCTVITIAHRLNTIMSCDRILVLDKGRVIEFDSPRNLLLNPQGMFYSMAKDDNIIQ</sequence>
<evidence type="ECO:0000256" key="4">
    <source>
        <dbReference type="ARBA" id="ARBA00022692"/>
    </source>
</evidence>
<proteinExistence type="inferred from homology"/>
<comment type="subcellular location">
    <subcellularLocation>
        <location evidence="1">Endomembrane system</location>
        <topology evidence="1">Multi-pass membrane protein</topology>
    </subcellularLocation>
</comment>
<dbReference type="SUPFAM" id="SSF90123">
    <property type="entry name" value="ABC transporter transmembrane region"/>
    <property type="match status" value="2"/>
</dbReference>
<feature type="domain" description="ABC transporter" evidence="11">
    <location>
        <begin position="293"/>
        <end position="518"/>
    </location>
</feature>
<feature type="transmembrane region" description="Helical" evidence="10">
    <location>
        <begin position="813"/>
        <end position="835"/>
    </location>
</feature>
<evidence type="ECO:0000256" key="6">
    <source>
        <dbReference type="ARBA" id="ARBA00022741"/>
    </source>
</evidence>
<dbReference type="InterPro" id="IPR027417">
    <property type="entry name" value="P-loop_NTPase"/>
</dbReference>
<name>A0A6A5HTR9_CAERE</name>
<evidence type="ECO:0000256" key="10">
    <source>
        <dbReference type="SAM" id="Phobius"/>
    </source>
</evidence>
<accession>A0A6A5HTR9</accession>
<dbReference type="InterPro" id="IPR011527">
    <property type="entry name" value="ABC1_TM_dom"/>
</dbReference>
<protein>
    <submittedName>
        <fullName evidence="13">Uncharacterized protein</fullName>
    </submittedName>
</protein>
<feature type="domain" description="ABC transporter" evidence="11">
    <location>
        <begin position="908"/>
        <end position="1142"/>
    </location>
</feature>
<keyword evidence="6" id="KW-0547">Nucleotide-binding</keyword>
<feature type="transmembrane region" description="Helical" evidence="10">
    <location>
        <begin position="721"/>
        <end position="743"/>
    </location>
</feature>
<dbReference type="RefSeq" id="XP_053591666.1">
    <property type="nucleotide sequence ID" value="XM_053723021.1"/>
</dbReference>
<evidence type="ECO:0000256" key="3">
    <source>
        <dbReference type="ARBA" id="ARBA00022448"/>
    </source>
</evidence>
<reference evidence="13 14" key="1">
    <citation type="submission" date="2019-12" db="EMBL/GenBank/DDBJ databases">
        <title>Chromosome-level assembly of the Caenorhabditis remanei genome.</title>
        <authorList>
            <person name="Teterina A.A."/>
            <person name="Willis J.H."/>
            <person name="Phillips P.C."/>
        </authorList>
    </citation>
    <scope>NUCLEOTIDE SEQUENCE [LARGE SCALE GENOMIC DNA]</scope>
    <source>
        <strain evidence="13 14">PX506</strain>
        <tissue evidence="13">Whole organism</tissue>
    </source>
</reference>
<organism evidence="13 14">
    <name type="scientific">Caenorhabditis remanei</name>
    <name type="common">Caenorhabditis vulgaris</name>
    <dbReference type="NCBI Taxonomy" id="31234"/>
    <lineage>
        <taxon>Eukaryota</taxon>
        <taxon>Metazoa</taxon>
        <taxon>Ecdysozoa</taxon>
        <taxon>Nematoda</taxon>
        <taxon>Chromadorea</taxon>
        <taxon>Rhabditida</taxon>
        <taxon>Rhabditina</taxon>
        <taxon>Rhabditomorpha</taxon>
        <taxon>Rhabditoidea</taxon>
        <taxon>Rhabditidae</taxon>
        <taxon>Peloderinae</taxon>
        <taxon>Caenorhabditis</taxon>
    </lineage>
</organism>
<dbReference type="CDD" id="cd18595">
    <property type="entry name" value="ABC_6TM_MRP1_2_3_6_D1_like"/>
    <property type="match status" value="1"/>
</dbReference>
<dbReference type="InterPro" id="IPR003593">
    <property type="entry name" value="AAA+_ATPase"/>
</dbReference>
<dbReference type="CDD" id="cd18603">
    <property type="entry name" value="ABC_6TM_MRP1_2_3_6_D2_like"/>
    <property type="match status" value="1"/>
</dbReference>
<feature type="transmembrane region" description="Helical" evidence="10">
    <location>
        <begin position="197"/>
        <end position="223"/>
    </location>
</feature>
<keyword evidence="7" id="KW-0067">ATP-binding</keyword>
<dbReference type="PROSITE" id="PS50893">
    <property type="entry name" value="ABC_TRANSPORTER_2"/>
    <property type="match status" value="2"/>
</dbReference>
<dbReference type="PANTHER" id="PTHR24223">
    <property type="entry name" value="ATP-BINDING CASSETTE SUB-FAMILY C"/>
    <property type="match status" value="1"/>
</dbReference>
<dbReference type="CDD" id="cd03250">
    <property type="entry name" value="ABCC_MRP_domain1"/>
    <property type="match status" value="1"/>
</dbReference>
<keyword evidence="4 10" id="KW-0812">Transmembrane</keyword>
<evidence type="ECO:0000256" key="5">
    <source>
        <dbReference type="ARBA" id="ARBA00022737"/>
    </source>
</evidence>